<sequence>MGSLRSCVFLLVIFVQLQHIAGKPLFFTDLFCDYMCDDDDVSTTTTASNEDDDWDIFGLCTCGTRRPPGVRRGQGFPANINMRLPPSANGMNFSMNNANGAWNFQLDAGPNGPNGPFSVVPIGGPTIIPAGAGGSTTAATITTTSTTAKA</sequence>
<organism evidence="2 3">
    <name type="scientific">Pararge aegeria aegeria</name>
    <dbReference type="NCBI Taxonomy" id="348720"/>
    <lineage>
        <taxon>Eukaryota</taxon>
        <taxon>Metazoa</taxon>
        <taxon>Ecdysozoa</taxon>
        <taxon>Arthropoda</taxon>
        <taxon>Hexapoda</taxon>
        <taxon>Insecta</taxon>
        <taxon>Pterygota</taxon>
        <taxon>Neoptera</taxon>
        <taxon>Endopterygota</taxon>
        <taxon>Lepidoptera</taxon>
        <taxon>Glossata</taxon>
        <taxon>Ditrysia</taxon>
        <taxon>Papilionoidea</taxon>
        <taxon>Nymphalidae</taxon>
        <taxon>Satyrinae</taxon>
        <taxon>Satyrini</taxon>
        <taxon>Parargina</taxon>
        <taxon>Pararge</taxon>
    </lineage>
</organism>
<dbReference type="OrthoDB" id="7478302at2759"/>
<protein>
    <submittedName>
        <fullName evidence="2">Jg6164 protein</fullName>
    </submittedName>
</protein>
<feature type="signal peptide" evidence="1">
    <location>
        <begin position="1"/>
        <end position="22"/>
    </location>
</feature>
<keyword evidence="1" id="KW-0732">Signal</keyword>
<reference evidence="2" key="1">
    <citation type="submission" date="2022-03" db="EMBL/GenBank/DDBJ databases">
        <authorList>
            <person name="Lindestad O."/>
        </authorList>
    </citation>
    <scope>NUCLEOTIDE SEQUENCE</scope>
</reference>
<evidence type="ECO:0000313" key="3">
    <source>
        <dbReference type="Proteomes" id="UP000838756"/>
    </source>
</evidence>
<dbReference type="AlphaFoldDB" id="A0A8S4RPV2"/>
<accession>A0A8S4RPV2</accession>
<proteinExistence type="predicted"/>
<feature type="chain" id="PRO_5035803263" evidence="1">
    <location>
        <begin position="23"/>
        <end position="150"/>
    </location>
</feature>
<evidence type="ECO:0000256" key="1">
    <source>
        <dbReference type="SAM" id="SignalP"/>
    </source>
</evidence>
<name>A0A8S4RPV2_9NEOP</name>
<dbReference type="EMBL" id="CAKXAJ010025397">
    <property type="protein sequence ID" value="CAH2238813.1"/>
    <property type="molecule type" value="Genomic_DNA"/>
</dbReference>
<comment type="caution">
    <text evidence="2">The sequence shown here is derived from an EMBL/GenBank/DDBJ whole genome shotgun (WGS) entry which is preliminary data.</text>
</comment>
<dbReference type="Proteomes" id="UP000838756">
    <property type="component" value="Unassembled WGS sequence"/>
</dbReference>
<keyword evidence="3" id="KW-1185">Reference proteome</keyword>
<evidence type="ECO:0000313" key="2">
    <source>
        <dbReference type="EMBL" id="CAH2238813.1"/>
    </source>
</evidence>
<gene>
    <name evidence="2" type="primary">jg6164</name>
    <name evidence="2" type="ORF">PAEG_LOCUS15852</name>
</gene>